<dbReference type="AlphaFoldDB" id="A0A060T2P1"/>
<evidence type="ECO:0000256" key="6">
    <source>
        <dbReference type="SAM" id="Phobius"/>
    </source>
</evidence>
<dbReference type="PROSITE" id="PS50850">
    <property type="entry name" value="MFS"/>
    <property type="match status" value="1"/>
</dbReference>
<feature type="transmembrane region" description="Helical" evidence="6">
    <location>
        <begin position="365"/>
        <end position="385"/>
    </location>
</feature>
<name>A0A060T2P1_BLAAD</name>
<proteinExistence type="predicted"/>
<dbReference type="InterPro" id="IPR011701">
    <property type="entry name" value="MFS"/>
</dbReference>
<dbReference type="InterPro" id="IPR036259">
    <property type="entry name" value="MFS_trans_sf"/>
</dbReference>
<dbReference type="EMBL" id="HG937693">
    <property type="protein sequence ID" value="CDP35069.1"/>
    <property type="molecule type" value="Genomic_DNA"/>
</dbReference>
<feature type="transmembrane region" description="Helical" evidence="6">
    <location>
        <begin position="176"/>
        <end position="197"/>
    </location>
</feature>
<organism evidence="8">
    <name type="scientific">Blastobotrys adeninivorans</name>
    <name type="common">Yeast</name>
    <name type="synonym">Arxula adeninivorans</name>
    <dbReference type="NCBI Taxonomy" id="409370"/>
    <lineage>
        <taxon>Eukaryota</taxon>
        <taxon>Fungi</taxon>
        <taxon>Dikarya</taxon>
        <taxon>Ascomycota</taxon>
        <taxon>Saccharomycotina</taxon>
        <taxon>Dipodascomycetes</taxon>
        <taxon>Dipodascales</taxon>
        <taxon>Trichomonascaceae</taxon>
        <taxon>Blastobotrys</taxon>
    </lineage>
</organism>
<evidence type="ECO:0000256" key="4">
    <source>
        <dbReference type="ARBA" id="ARBA00022989"/>
    </source>
</evidence>
<keyword evidence="2" id="KW-0813">Transport</keyword>
<gene>
    <name evidence="8" type="ORF">GNLVRS02_ARAD1C26906g</name>
</gene>
<accession>A0A060T2P1</accession>
<feature type="transmembrane region" description="Helical" evidence="6">
    <location>
        <begin position="425"/>
        <end position="448"/>
    </location>
</feature>
<keyword evidence="4 6" id="KW-1133">Transmembrane helix</keyword>
<dbReference type="InterPro" id="IPR020846">
    <property type="entry name" value="MFS_dom"/>
</dbReference>
<feature type="transmembrane region" description="Helical" evidence="6">
    <location>
        <begin position="301"/>
        <end position="322"/>
    </location>
</feature>
<dbReference type="PhylomeDB" id="A0A060T2P1"/>
<feature type="transmembrane region" description="Helical" evidence="6">
    <location>
        <begin position="334"/>
        <end position="353"/>
    </location>
</feature>
<evidence type="ECO:0000256" key="5">
    <source>
        <dbReference type="ARBA" id="ARBA00023136"/>
    </source>
</evidence>
<dbReference type="PANTHER" id="PTHR43791:SF33">
    <property type="entry name" value="VITAMIN H TRANSPORTER 1"/>
    <property type="match status" value="1"/>
</dbReference>
<dbReference type="GO" id="GO:0015295">
    <property type="term" value="F:solute:proton symporter activity"/>
    <property type="evidence" value="ECO:0007669"/>
    <property type="project" value="TreeGrafter"/>
</dbReference>
<feature type="transmembrane region" description="Helical" evidence="6">
    <location>
        <begin position="391"/>
        <end position="413"/>
    </location>
</feature>
<feature type="transmembrane region" description="Helical" evidence="6">
    <location>
        <begin position="209"/>
        <end position="231"/>
    </location>
</feature>
<dbReference type="Gene3D" id="1.20.1250.20">
    <property type="entry name" value="MFS general substrate transporter like domains"/>
    <property type="match status" value="2"/>
</dbReference>
<dbReference type="GO" id="GO:1901604">
    <property type="term" value="F:dethiobiotin transmembrane transporter activity"/>
    <property type="evidence" value="ECO:0007669"/>
    <property type="project" value="TreeGrafter"/>
</dbReference>
<sequence length="493" mass="53824">MSKLVEDGELSAPDSAVNSVAESGLEKLDEKELDRIYRKLDRRIIPALWCLYFLTSFGASAYGVALTMNMSQGHSTIQALGLTSHDTSVANALDYVGYILFDIPMNLAMTRIAPQVWLSRIVISVGIVYACYGAVTNAGGLIALRLFTGICTAGAWPGMAYYISMWYPAHRTARRIGYYFTAAQVSAAVAGLVSAGFQKMDGMRGITGFQWMFMVYGLVTFVVGVSLSWWLPDRPVGQQTHEHKGWLSKLTLAIVPPQRPVLTPEEQELHQKDMQSRATETRWGIKQLWTVLIDPRIWPIILMYFGVVGVGIGIQVFASKIIHIINPSLSSIDLSLLTAPIWICDLIAILLITPFSDKFRNHRGIVFSCSTLIIIVGLIVTTYAGHPWPRYVGLLICGFGLGPTVPICMTWAAEIFGPRHGDLGLAASAALVSGLGNLGSVTTSYALYTGWPSDAARGYRNSNMVMVAILGVSILAAGACTLLRRALGDFKKY</sequence>
<keyword evidence="3 6" id="KW-0812">Transmembrane</keyword>
<dbReference type="Pfam" id="PF07690">
    <property type="entry name" value="MFS_1"/>
    <property type="match status" value="1"/>
</dbReference>
<dbReference type="FunFam" id="1.20.1250.20:FF:000399">
    <property type="entry name" value="MFS general substrate transporter"/>
    <property type="match status" value="1"/>
</dbReference>
<reference evidence="8" key="1">
    <citation type="submission" date="2014-02" db="EMBL/GenBank/DDBJ databases">
        <authorList>
            <person name="Genoscope - CEA"/>
        </authorList>
    </citation>
    <scope>NUCLEOTIDE SEQUENCE</scope>
    <source>
        <strain evidence="8">LS3</strain>
    </source>
</reference>
<evidence type="ECO:0000259" key="7">
    <source>
        <dbReference type="PROSITE" id="PS50850"/>
    </source>
</evidence>
<comment type="subcellular location">
    <subcellularLocation>
        <location evidence="1">Membrane</location>
        <topology evidence="1">Multi-pass membrane protein</topology>
    </subcellularLocation>
</comment>
<feature type="transmembrane region" description="Helical" evidence="6">
    <location>
        <begin position="117"/>
        <end position="135"/>
    </location>
</feature>
<dbReference type="GO" id="GO:0015225">
    <property type="term" value="F:biotin transmembrane transporter activity"/>
    <property type="evidence" value="ECO:0007669"/>
    <property type="project" value="TreeGrafter"/>
</dbReference>
<evidence type="ECO:0000313" key="8">
    <source>
        <dbReference type="EMBL" id="CDP35069.1"/>
    </source>
</evidence>
<feature type="transmembrane region" description="Helical" evidence="6">
    <location>
        <begin position="464"/>
        <end position="483"/>
    </location>
</feature>
<feature type="transmembrane region" description="Helical" evidence="6">
    <location>
        <begin position="44"/>
        <end position="68"/>
    </location>
</feature>
<dbReference type="SUPFAM" id="SSF103473">
    <property type="entry name" value="MFS general substrate transporter"/>
    <property type="match status" value="1"/>
</dbReference>
<evidence type="ECO:0000256" key="3">
    <source>
        <dbReference type="ARBA" id="ARBA00022692"/>
    </source>
</evidence>
<dbReference type="GO" id="GO:1905135">
    <property type="term" value="P:biotin import across plasma membrane"/>
    <property type="evidence" value="ECO:0007669"/>
    <property type="project" value="TreeGrafter"/>
</dbReference>
<reference evidence="8" key="2">
    <citation type="submission" date="2014-06" db="EMBL/GenBank/DDBJ databases">
        <title>The complete genome of Blastobotrys (Arxula) adeninivorans LS3 - a yeast of biotechnological interest.</title>
        <authorList>
            <person name="Kunze G."/>
            <person name="Gaillardin C."/>
            <person name="Czernicka M."/>
            <person name="Durrens P."/>
            <person name="Martin T."/>
            <person name="Boer E."/>
            <person name="Gabaldon T."/>
            <person name="Cruz J."/>
            <person name="Talla E."/>
            <person name="Marck C."/>
            <person name="Goffeau A."/>
            <person name="Barbe V."/>
            <person name="Baret P."/>
            <person name="Baronian K."/>
            <person name="Beier S."/>
            <person name="Bleykasten C."/>
            <person name="Bode R."/>
            <person name="Casaregola S."/>
            <person name="Despons L."/>
            <person name="Fairhead C."/>
            <person name="Giersberg M."/>
            <person name="Gierski P."/>
            <person name="Hahnel U."/>
            <person name="Hartmann A."/>
            <person name="Jankowska D."/>
            <person name="Jubin C."/>
            <person name="Jung P."/>
            <person name="Lafontaine I."/>
            <person name="Leh-Louis V."/>
            <person name="Lemaire M."/>
            <person name="Marcet-Houben M."/>
            <person name="Mascher M."/>
            <person name="Morel G."/>
            <person name="Richard G.-F."/>
            <person name="Riechen J."/>
            <person name="Sacerdot C."/>
            <person name="Sarkar A."/>
            <person name="Savel G."/>
            <person name="Schacherer J."/>
            <person name="Sherman D."/>
            <person name="Straub M.-L."/>
            <person name="Stein N."/>
            <person name="Thierry A."/>
            <person name="Trautwein-Schult A."/>
            <person name="Westhof E."/>
            <person name="Worch S."/>
            <person name="Dujon B."/>
            <person name="Souciet J.-L."/>
            <person name="Wincker P."/>
            <person name="Scholz U."/>
            <person name="Neuveglise N."/>
        </authorList>
    </citation>
    <scope>NUCLEOTIDE SEQUENCE</scope>
    <source>
        <strain evidence="8">LS3</strain>
    </source>
</reference>
<protein>
    <submittedName>
        <fullName evidence="8">ARAD1C26906p</fullName>
    </submittedName>
</protein>
<dbReference type="PANTHER" id="PTHR43791">
    <property type="entry name" value="PERMEASE-RELATED"/>
    <property type="match status" value="1"/>
</dbReference>
<dbReference type="GO" id="GO:0005886">
    <property type="term" value="C:plasma membrane"/>
    <property type="evidence" value="ECO:0007669"/>
    <property type="project" value="TreeGrafter"/>
</dbReference>
<evidence type="ECO:0000256" key="1">
    <source>
        <dbReference type="ARBA" id="ARBA00004141"/>
    </source>
</evidence>
<feature type="transmembrane region" description="Helical" evidence="6">
    <location>
        <begin position="141"/>
        <end position="164"/>
    </location>
</feature>
<feature type="domain" description="Major facilitator superfamily (MFS) profile" evidence="7">
    <location>
        <begin position="299"/>
        <end position="493"/>
    </location>
</feature>
<dbReference type="FunFam" id="1.20.1250.20:FF:000278">
    <property type="entry name" value="Putative MFS transporter"/>
    <property type="match status" value="1"/>
</dbReference>
<evidence type="ECO:0000256" key="2">
    <source>
        <dbReference type="ARBA" id="ARBA00022448"/>
    </source>
</evidence>
<keyword evidence="5 6" id="KW-0472">Membrane</keyword>